<evidence type="ECO:0000256" key="1">
    <source>
        <dbReference type="ARBA" id="ARBA00004429"/>
    </source>
</evidence>
<keyword evidence="4 11" id="KW-0812">Transmembrane</keyword>
<dbReference type="InterPro" id="IPR033480">
    <property type="entry name" value="sCache_2"/>
</dbReference>
<gene>
    <name evidence="15" type="primary">mcp4</name>
    <name evidence="15" type="ORF">Pan265_08530</name>
</gene>
<dbReference type="PROSITE" id="PS50885">
    <property type="entry name" value="HAMP"/>
    <property type="match status" value="1"/>
</dbReference>
<dbReference type="Proteomes" id="UP000320386">
    <property type="component" value="Chromosome"/>
</dbReference>
<dbReference type="FunFam" id="1.10.287.950:FF:000001">
    <property type="entry name" value="Methyl-accepting chemotaxis sensory transducer"/>
    <property type="match status" value="1"/>
</dbReference>
<evidence type="ECO:0000256" key="5">
    <source>
        <dbReference type="ARBA" id="ARBA00022989"/>
    </source>
</evidence>
<feature type="domain" description="Methyl-accepting transducer" evidence="12">
    <location>
        <begin position="294"/>
        <end position="530"/>
    </location>
</feature>
<evidence type="ECO:0000256" key="6">
    <source>
        <dbReference type="ARBA" id="ARBA00023136"/>
    </source>
</evidence>
<dbReference type="SMART" id="SM01049">
    <property type="entry name" value="Cache_2"/>
    <property type="match status" value="1"/>
</dbReference>
<dbReference type="PROSITE" id="PS50192">
    <property type="entry name" value="T_SNARE"/>
    <property type="match status" value="1"/>
</dbReference>
<evidence type="ECO:0000256" key="2">
    <source>
        <dbReference type="ARBA" id="ARBA00022475"/>
    </source>
</evidence>
<accession>A0A518BVL0</accession>
<dbReference type="SMART" id="SM00283">
    <property type="entry name" value="MA"/>
    <property type="match status" value="1"/>
</dbReference>
<dbReference type="AlphaFoldDB" id="A0A518BVL0"/>
<dbReference type="EMBL" id="CP036280">
    <property type="protein sequence ID" value="QDU71008.1"/>
    <property type="molecule type" value="Genomic_DNA"/>
</dbReference>
<evidence type="ECO:0000259" key="13">
    <source>
        <dbReference type="PROSITE" id="PS50192"/>
    </source>
</evidence>
<dbReference type="CDD" id="cd11386">
    <property type="entry name" value="MCP_signal"/>
    <property type="match status" value="1"/>
</dbReference>
<dbReference type="PRINTS" id="PR00260">
    <property type="entry name" value="CHEMTRNSDUCR"/>
</dbReference>
<dbReference type="CDD" id="cd06225">
    <property type="entry name" value="HAMP"/>
    <property type="match status" value="1"/>
</dbReference>
<feature type="domain" description="HAMP" evidence="14">
    <location>
        <begin position="235"/>
        <end position="289"/>
    </location>
</feature>
<keyword evidence="6 11" id="KW-0472">Membrane</keyword>
<keyword evidence="2" id="KW-1003">Cell membrane</keyword>
<dbReference type="InterPro" id="IPR004090">
    <property type="entry name" value="Chemotax_Me-accpt_rcpt"/>
</dbReference>
<feature type="transmembrane region" description="Helical" evidence="11">
    <location>
        <begin position="215"/>
        <end position="233"/>
    </location>
</feature>
<evidence type="ECO:0000313" key="15">
    <source>
        <dbReference type="EMBL" id="QDU71008.1"/>
    </source>
</evidence>
<keyword evidence="5 11" id="KW-1133">Transmembrane helix</keyword>
<evidence type="ECO:0000259" key="14">
    <source>
        <dbReference type="PROSITE" id="PS50885"/>
    </source>
</evidence>
<comment type="subcellular location">
    <subcellularLocation>
        <location evidence="1">Cell inner membrane</location>
        <topology evidence="1">Multi-pass membrane protein</topology>
    </subcellularLocation>
</comment>
<keyword evidence="7 9" id="KW-0807">Transducer</keyword>
<feature type="domain" description="T-SNARE coiled-coil homology" evidence="13">
    <location>
        <begin position="285"/>
        <end position="347"/>
    </location>
</feature>
<evidence type="ECO:0000313" key="16">
    <source>
        <dbReference type="Proteomes" id="UP000320386"/>
    </source>
</evidence>
<name>A0A518BVL0_9BACT</name>
<dbReference type="PANTHER" id="PTHR32089:SF112">
    <property type="entry name" value="LYSOZYME-LIKE PROTEIN-RELATED"/>
    <property type="match status" value="1"/>
</dbReference>
<proteinExistence type="inferred from homology"/>
<evidence type="ECO:0000256" key="4">
    <source>
        <dbReference type="ARBA" id="ARBA00022692"/>
    </source>
</evidence>
<dbReference type="GO" id="GO:0006935">
    <property type="term" value="P:chemotaxis"/>
    <property type="evidence" value="ECO:0007669"/>
    <property type="project" value="InterPro"/>
</dbReference>
<evidence type="ECO:0000256" key="3">
    <source>
        <dbReference type="ARBA" id="ARBA00022519"/>
    </source>
</evidence>
<dbReference type="InterPro" id="IPR004089">
    <property type="entry name" value="MCPsignal_dom"/>
</dbReference>
<dbReference type="PROSITE" id="PS50111">
    <property type="entry name" value="CHEMOTAXIS_TRANSDUC_2"/>
    <property type="match status" value="1"/>
</dbReference>
<dbReference type="SMART" id="SM00304">
    <property type="entry name" value="HAMP"/>
    <property type="match status" value="1"/>
</dbReference>
<keyword evidence="3" id="KW-0997">Cell inner membrane</keyword>
<comment type="similarity">
    <text evidence="8">Belongs to the methyl-accepting chemotaxis (MCP) protein family.</text>
</comment>
<dbReference type="RefSeq" id="WP_236254671.1">
    <property type="nucleotide sequence ID" value="NZ_CP036280.1"/>
</dbReference>
<reference evidence="15 16" key="1">
    <citation type="submission" date="2019-02" db="EMBL/GenBank/DDBJ databases">
        <title>Deep-cultivation of Planctomycetes and their phenomic and genomic characterization uncovers novel biology.</title>
        <authorList>
            <person name="Wiegand S."/>
            <person name="Jogler M."/>
            <person name="Boedeker C."/>
            <person name="Pinto D."/>
            <person name="Vollmers J."/>
            <person name="Rivas-Marin E."/>
            <person name="Kohn T."/>
            <person name="Peeters S.H."/>
            <person name="Heuer A."/>
            <person name="Rast P."/>
            <person name="Oberbeckmann S."/>
            <person name="Bunk B."/>
            <person name="Jeske O."/>
            <person name="Meyerdierks A."/>
            <person name="Storesund J.E."/>
            <person name="Kallscheuer N."/>
            <person name="Luecker S."/>
            <person name="Lage O.M."/>
            <person name="Pohl T."/>
            <person name="Merkel B.J."/>
            <person name="Hornburger P."/>
            <person name="Mueller R.-W."/>
            <person name="Bruemmer F."/>
            <person name="Labrenz M."/>
            <person name="Spormann A.M."/>
            <person name="Op den Camp H."/>
            <person name="Overmann J."/>
            <person name="Amann R."/>
            <person name="Jetten M.S.M."/>
            <person name="Mascher T."/>
            <person name="Medema M.H."/>
            <person name="Devos D.P."/>
            <person name="Kaster A.-K."/>
            <person name="Ovreas L."/>
            <person name="Rohde M."/>
            <person name="Galperin M.Y."/>
            <person name="Jogler C."/>
        </authorList>
    </citation>
    <scope>NUCLEOTIDE SEQUENCE [LARGE SCALE GENOMIC DNA]</scope>
    <source>
        <strain evidence="15 16">Pan265</strain>
    </source>
</reference>
<dbReference type="InterPro" id="IPR000727">
    <property type="entry name" value="T_SNARE_dom"/>
</dbReference>
<dbReference type="SUPFAM" id="SSF58104">
    <property type="entry name" value="Methyl-accepting chemotaxis protein (MCP) signaling domain"/>
    <property type="match status" value="1"/>
</dbReference>
<dbReference type="Gene3D" id="1.10.287.950">
    <property type="entry name" value="Methyl-accepting chemotaxis protein"/>
    <property type="match status" value="1"/>
</dbReference>
<sequence>MFHLRLSTKVWSLVILVAAFGVLTSYLGVSALSECRDESVERLGHQLLEAHELRLETIVNSNAAVIGQAIADVPAAEQPDVIQAYIEKAWFKTTKDETKKQGYFFVYDMNGVGVAHASNSDLRGQDRLERADSNGVQYIREMVEKSKAGGGYVSYVWTRPGEEAPAPKLSYANMIPGTEYFLATGIYVDDVDEHKASIAADLDGVTNTFLTRGGIISGVYLVLIVIPFTLWIINRSIQKPLRHLAERFKDIAEGEGDLTQRVRYKNKDEIGEVSGYFDLFMDRLHKTISEVSSATEQVAASAGQIASSSRQVTDQAHDQTQQLTQISSAVEEMSSSVVEVAKKSSDANQNAEQAGDKAQEGGDIVRQTVTGINGIADMVRDAAVAVDALGERSEAIGEVIAVINDIADQTNLLALNAAIEAARAGEHGRGFAVVADEVRKLADRTTKATEEIAESIKTIQVETKSVVGRIEAGTEQVSEGVQLAERAGGSLEEIVTGSQQVAAMIQSIAAAAEQQSSAAEEISHSLDSISGTTRVSAESASQASEAAGDLASQADRLRSMIGQFKIS</sequence>
<dbReference type="InterPro" id="IPR003660">
    <property type="entry name" value="HAMP_dom"/>
</dbReference>
<keyword evidence="16" id="KW-1185">Reference proteome</keyword>
<dbReference type="KEGG" id="mcad:Pan265_08530"/>
<feature type="region of interest" description="Disordered" evidence="10">
    <location>
        <begin position="342"/>
        <end position="362"/>
    </location>
</feature>
<evidence type="ECO:0000259" key="12">
    <source>
        <dbReference type="PROSITE" id="PS50111"/>
    </source>
</evidence>
<evidence type="ECO:0000256" key="9">
    <source>
        <dbReference type="PROSITE-ProRule" id="PRU00284"/>
    </source>
</evidence>
<dbReference type="GO" id="GO:0007165">
    <property type="term" value="P:signal transduction"/>
    <property type="evidence" value="ECO:0007669"/>
    <property type="project" value="UniProtKB-KW"/>
</dbReference>
<dbReference type="PANTHER" id="PTHR32089">
    <property type="entry name" value="METHYL-ACCEPTING CHEMOTAXIS PROTEIN MCPB"/>
    <property type="match status" value="1"/>
</dbReference>
<evidence type="ECO:0000256" key="8">
    <source>
        <dbReference type="ARBA" id="ARBA00029447"/>
    </source>
</evidence>
<evidence type="ECO:0000256" key="11">
    <source>
        <dbReference type="SAM" id="Phobius"/>
    </source>
</evidence>
<dbReference type="GO" id="GO:0005886">
    <property type="term" value="C:plasma membrane"/>
    <property type="evidence" value="ECO:0007669"/>
    <property type="project" value="UniProtKB-SubCell"/>
</dbReference>
<organism evidence="15 16">
    <name type="scientific">Mucisphaera calidilacus</name>
    <dbReference type="NCBI Taxonomy" id="2527982"/>
    <lineage>
        <taxon>Bacteria</taxon>
        <taxon>Pseudomonadati</taxon>
        <taxon>Planctomycetota</taxon>
        <taxon>Phycisphaerae</taxon>
        <taxon>Phycisphaerales</taxon>
        <taxon>Phycisphaeraceae</taxon>
        <taxon>Mucisphaera</taxon>
    </lineage>
</organism>
<dbReference type="Gene3D" id="3.30.450.20">
    <property type="entry name" value="PAS domain"/>
    <property type="match status" value="1"/>
</dbReference>
<dbReference type="Pfam" id="PF00015">
    <property type="entry name" value="MCPsignal"/>
    <property type="match status" value="1"/>
</dbReference>
<dbReference type="Pfam" id="PF00672">
    <property type="entry name" value="HAMP"/>
    <property type="match status" value="1"/>
</dbReference>
<evidence type="ECO:0000256" key="10">
    <source>
        <dbReference type="SAM" id="MobiDB-lite"/>
    </source>
</evidence>
<evidence type="ECO:0000256" key="7">
    <source>
        <dbReference type="ARBA" id="ARBA00023224"/>
    </source>
</evidence>
<protein>
    <submittedName>
        <fullName evidence="15">Methyl-accepting chemotaxis protein 4</fullName>
    </submittedName>
</protein>
<dbReference type="Pfam" id="PF17200">
    <property type="entry name" value="sCache_2"/>
    <property type="match status" value="1"/>
</dbReference>
<dbReference type="GO" id="GO:0004888">
    <property type="term" value="F:transmembrane signaling receptor activity"/>
    <property type="evidence" value="ECO:0007669"/>
    <property type="project" value="InterPro"/>
</dbReference>